<gene>
    <name evidence="3" type="ORF">GYA93_04055</name>
</gene>
<evidence type="ECO:0000313" key="3">
    <source>
        <dbReference type="EMBL" id="NDK88757.1"/>
    </source>
</evidence>
<keyword evidence="4" id="KW-1185">Reference proteome</keyword>
<dbReference type="PANTHER" id="PTHR34219">
    <property type="entry name" value="IRON-REGULATED INNER MEMBRANE PROTEIN-RELATED"/>
    <property type="match status" value="1"/>
</dbReference>
<reference evidence="3 4" key="1">
    <citation type="submission" date="2020-01" db="EMBL/GenBank/DDBJ databases">
        <title>Investigation of new actinobacteria for the biodesulphurisation of diesel fuel.</title>
        <authorList>
            <person name="Athi Narayanan S.M."/>
        </authorList>
    </citation>
    <scope>NUCLEOTIDE SEQUENCE [LARGE SCALE GENOMIC DNA]</scope>
    <source>
        <strain evidence="3 4">213E</strain>
    </source>
</reference>
<dbReference type="AlphaFoldDB" id="A0A7K3LML2"/>
<dbReference type="RefSeq" id="WP_083533852.1">
    <property type="nucleotide sequence ID" value="NZ_JAADZU010000008.1"/>
</dbReference>
<comment type="caution">
    <text evidence="3">The sequence shown here is derived from an EMBL/GenBank/DDBJ whole genome shotgun (WGS) entry which is preliminary data.</text>
</comment>
<name>A0A7K3LML2_9ACTN</name>
<feature type="transmembrane region" description="Helical" evidence="2">
    <location>
        <begin position="39"/>
        <end position="60"/>
    </location>
</feature>
<keyword evidence="2" id="KW-1133">Transmembrane helix</keyword>
<feature type="region of interest" description="Disordered" evidence="1">
    <location>
        <begin position="1"/>
        <end position="26"/>
    </location>
</feature>
<proteinExistence type="predicted"/>
<evidence type="ECO:0000313" key="4">
    <source>
        <dbReference type="Proteomes" id="UP000466307"/>
    </source>
</evidence>
<dbReference type="InterPro" id="IPR005625">
    <property type="entry name" value="PepSY-ass_TM"/>
</dbReference>
<feature type="compositionally biased region" description="Basic and acidic residues" evidence="1">
    <location>
        <begin position="12"/>
        <end position="22"/>
    </location>
</feature>
<feature type="transmembrane region" description="Helical" evidence="2">
    <location>
        <begin position="231"/>
        <end position="249"/>
    </location>
</feature>
<feature type="transmembrane region" description="Helical" evidence="2">
    <location>
        <begin position="388"/>
        <end position="410"/>
    </location>
</feature>
<protein>
    <submittedName>
        <fullName evidence="3">PepSY domain-containing protein</fullName>
    </submittedName>
</protein>
<evidence type="ECO:0000256" key="1">
    <source>
        <dbReference type="SAM" id="MobiDB-lite"/>
    </source>
</evidence>
<feature type="transmembrane region" description="Helical" evidence="2">
    <location>
        <begin position="183"/>
        <end position="210"/>
    </location>
</feature>
<dbReference type="PANTHER" id="PTHR34219:SF3">
    <property type="entry name" value="BLL7967 PROTEIN"/>
    <property type="match status" value="1"/>
</dbReference>
<dbReference type="Proteomes" id="UP000466307">
    <property type="component" value="Unassembled WGS sequence"/>
</dbReference>
<evidence type="ECO:0000256" key="2">
    <source>
        <dbReference type="SAM" id="Phobius"/>
    </source>
</evidence>
<accession>A0A7K3LML2</accession>
<keyword evidence="2" id="KW-0472">Membrane</keyword>
<organism evidence="3 4">
    <name type="scientific">Gordonia desulfuricans</name>
    <dbReference type="NCBI Taxonomy" id="89051"/>
    <lineage>
        <taxon>Bacteria</taxon>
        <taxon>Bacillati</taxon>
        <taxon>Actinomycetota</taxon>
        <taxon>Actinomycetes</taxon>
        <taxon>Mycobacteriales</taxon>
        <taxon>Gordoniaceae</taxon>
        <taxon>Gordonia</taxon>
    </lineage>
</organism>
<dbReference type="EMBL" id="JAADZU010000008">
    <property type="protein sequence ID" value="NDK88757.1"/>
    <property type="molecule type" value="Genomic_DNA"/>
</dbReference>
<dbReference type="Pfam" id="PF03929">
    <property type="entry name" value="PepSY_TM"/>
    <property type="match status" value="1"/>
</dbReference>
<keyword evidence="2" id="KW-0812">Transmembrane</keyword>
<sequence length="434" mass="46867">MVTEEVVPAKDSAVRPRPERRSRAARKPVRRALVVTHRWMSIVLGLVLVVICTSGAVLVYEPELARASHSQLFASTPSDHPVSFSAAVAAVRAADPDFDPMYLSYKDGVYFVDSADEGAGTWTVDSGTGKVNGHGDIDGAVLGFLVNLHDCGLTCEGYPGYIDWLAQPAPPATWGWFTADMTWGAVILGLTGLLLVILAISGVVIWFPGLRKWRNGFRVRIGKGRFARDTDLHNVIGIVAAIPLLIWGLTGMNFEIPGVGKVWYAATGGVAPADDVYDMPSSGAEGPEISLDEAIAAAQAYYPGSQATWVGLPTDGDYYSVDLVVGGPDLWSANATYHANREIGIDAHDLTLIKEFAGAPPTVSNTIIDEWAKPTLHYGVSVNGWWRALWFVFGLAPLALLITGLSTWQIRMRTARRRRRVARDRAQSASVAPA</sequence>